<accession>A0AA36NJT5</accession>
<dbReference type="PROSITE" id="PS50102">
    <property type="entry name" value="RRM"/>
    <property type="match status" value="3"/>
</dbReference>
<feature type="region of interest" description="Disordered" evidence="4">
    <location>
        <begin position="589"/>
        <end position="651"/>
    </location>
</feature>
<dbReference type="SMART" id="SM00360">
    <property type="entry name" value="RRM"/>
    <property type="match status" value="3"/>
</dbReference>
<dbReference type="InterPro" id="IPR000504">
    <property type="entry name" value="RRM_dom"/>
</dbReference>
<keyword evidence="7" id="KW-1185">Reference proteome</keyword>
<dbReference type="CDD" id="cd00590">
    <property type="entry name" value="RRM_SF"/>
    <property type="match status" value="3"/>
</dbReference>
<evidence type="ECO:0000256" key="2">
    <source>
        <dbReference type="ARBA" id="ARBA00022884"/>
    </source>
</evidence>
<dbReference type="InterPro" id="IPR012677">
    <property type="entry name" value="Nucleotide-bd_a/b_plait_sf"/>
</dbReference>
<dbReference type="Gene3D" id="3.30.70.330">
    <property type="match status" value="3"/>
</dbReference>
<organism evidence="6 7">
    <name type="scientific">Effrenium voratum</name>
    <dbReference type="NCBI Taxonomy" id="2562239"/>
    <lineage>
        <taxon>Eukaryota</taxon>
        <taxon>Sar</taxon>
        <taxon>Alveolata</taxon>
        <taxon>Dinophyceae</taxon>
        <taxon>Suessiales</taxon>
        <taxon>Symbiodiniaceae</taxon>
        <taxon>Effrenium</taxon>
    </lineage>
</organism>
<comment type="caution">
    <text evidence="6">The sequence shown here is derived from an EMBL/GenBank/DDBJ whole genome shotgun (WGS) entry which is preliminary data.</text>
</comment>
<dbReference type="InterPro" id="IPR035979">
    <property type="entry name" value="RBD_domain_sf"/>
</dbReference>
<dbReference type="GO" id="GO:0003723">
    <property type="term" value="F:RNA binding"/>
    <property type="evidence" value="ECO:0007669"/>
    <property type="project" value="UniProtKB-UniRule"/>
</dbReference>
<dbReference type="AlphaFoldDB" id="A0AA36NJT5"/>
<dbReference type="Pfam" id="PF00076">
    <property type="entry name" value="RRM_1"/>
    <property type="match status" value="3"/>
</dbReference>
<proteinExistence type="predicted"/>
<gene>
    <name evidence="6" type="ORF">EVOR1521_LOCUS30979</name>
</gene>
<evidence type="ECO:0000256" key="3">
    <source>
        <dbReference type="PROSITE-ProRule" id="PRU00176"/>
    </source>
</evidence>
<evidence type="ECO:0000259" key="5">
    <source>
        <dbReference type="PROSITE" id="PS50102"/>
    </source>
</evidence>
<evidence type="ECO:0000313" key="7">
    <source>
        <dbReference type="Proteomes" id="UP001178507"/>
    </source>
</evidence>
<feature type="region of interest" description="Disordered" evidence="4">
    <location>
        <begin position="158"/>
        <end position="186"/>
    </location>
</feature>
<evidence type="ECO:0000256" key="4">
    <source>
        <dbReference type="SAM" id="MobiDB-lite"/>
    </source>
</evidence>
<dbReference type="InterPro" id="IPR056371">
    <property type="entry name" value="DHX37-like_C"/>
</dbReference>
<sequence>MRDCISVDPLQLAKRAASGGCPLLSLNEFIPVPGPRYLPEQDKVLAFATPSYVPLSYSLPTVEVEVPADSIFKYKVFAKAFLEGLVVRLPQEQLLAKPSLLLHAPTNPRVSALVSPLWQFRVGSRSQLHERWRTDRRFLLEGYLKWIPSSCHDDVRISWPPSAPKDGSQRGENLAEPGGGSELSAESVWEKRRVPWLMSHEPRLCSAISSHQRASRWRHGLQLYEAEVDPDDTSYNAAISSCETRCERTARDDTSRPMVISKLHHSAKGTFTLQVFRQAGFNDAHLFQLFDRFGRIWSSRVCPSRRWGGSGYAFVKYGDPAHAANAVRALNGYDVGGACIAVKFADNDRQPQNEEGKGKGKLNPWTIPADNSEVFVSGLRADTDEDSVRTIFKDMGKVTMVKVCCEGKPDGQGYALARFRYPEEAQHAIRMTDGSIHRGVQIRTLLSSSKGVGEAKPISERPTMPSESLFVMGLPPGSTIETITAFFGQFAGVAFVKVLDTNGKKGDTVALVRMNSLDEAAWCVDRLNGHETHPNLQLVVRYSDPPRAKGTGKGMEEVSQGLGVRRGFSDSPYGEPKAGIPVAQRPVRSFTDPGYEAQGYGEYGFGQPASPPSGWGPAPQSPPPFATGFRPQMGKPSAPSAPSAPSGGCQL</sequence>
<keyword evidence="2 3" id="KW-0694">RNA-binding</keyword>
<dbReference type="Pfam" id="PF23362">
    <property type="entry name" value="DHX37_C"/>
    <property type="match status" value="1"/>
</dbReference>
<dbReference type="EMBL" id="CAUJNA010003802">
    <property type="protein sequence ID" value="CAJ1410032.1"/>
    <property type="molecule type" value="Genomic_DNA"/>
</dbReference>
<protein>
    <recommendedName>
        <fullName evidence="5">RRM domain-containing protein</fullName>
    </recommendedName>
</protein>
<feature type="compositionally biased region" description="Low complexity" evidence="4">
    <location>
        <begin position="636"/>
        <end position="651"/>
    </location>
</feature>
<feature type="compositionally biased region" description="Low complexity" evidence="4">
    <location>
        <begin position="606"/>
        <end position="618"/>
    </location>
</feature>
<feature type="domain" description="RRM" evidence="5">
    <location>
        <begin position="256"/>
        <end position="347"/>
    </location>
</feature>
<dbReference type="Proteomes" id="UP001178507">
    <property type="component" value="Unassembled WGS sequence"/>
</dbReference>
<name>A0AA36NJT5_9DINO</name>
<keyword evidence="1" id="KW-0677">Repeat</keyword>
<dbReference type="PANTHER" id="PTHR24012">
    <property type="entry name" value="RNA BINDING PROTEIN"/>
    <property type="match status" value="1"/>
</dbReference>
<feature type="domain" description="RRM" evidence="5">
    <location>
        <begin position="372"/>
        <end position="449"/>
    </location>
</feature>
<evidence type="ECO:0000256" key="1">
    <source>
        <dbReference type="ARBA" id="ARBA00022737"/>
    </source>
</evidence>
<feature type="domain" description="RRM" evidence="5">
    <location>
        <begin position="467"/>
        <end position="545"/>
    </location>
</feature>
<evidence type="ECO:0000313" key="6">
    <source>
        <dbReference type="EMBL" id="CAJ1410032.1"/>
    </source>
</evidence>
<dbReference type="SUPFAM" id="SSF54928">
    <property type="entry name" value="RNA-binding domain, RBD"/>
    <property type="match status" value="2"/>
</dbReference>
<reference evidence="6" key="1">
    <citation type="submission" date="2023-08" db="EMBL/GenBank/DDBJ databases">
        <authorList>
            <person name="Chen Y."/>
            <person name="Shah S."/>
            <person name="Dougan E. K."/>
            <person name="Thang M."/>
            <person name="Chan C."/>
        </authorList>
    </citation>
    <scope>NUCLEOTIDE SEQUENCE</scope>
</reference>